<dbReference type="InterPro" id="IPR006016">
    <property type="entry name" value="UspA"/>
</dbReference>
<dbReference type="Gene3D" id="3.40.50.620">
    <property type="entry name" value="HUPs"/>
    <property type="match status" value="1"/>
</dbReference>
<proteinExistence type="predicted"/>
<dbReference type="InterPro" id="IPR014729">
    <property type="entry name" value="Rossmann-like_a/b/a_fold"/>
</dbReference>
<dbReference type="PANTHER" id="PTHR46989:SF3">
    <property type="entry name" value="USPA DOMAIN-CONTAINING PROTEIN"/>
    <property type="match status" value="1"/>
</dbReference>
<organism evidence="2 3">
    <name type="scientific">Dimorphilus gyrociliatus</name>
    <dbReference type="NCBI Taxonomy" id="2664684"/>
    <lineage>
        <taxon>Eukaryota</taxon>
        <taxon>Metazoa</taxon>
        <taxon>Spiralia</taxon>
        <taxon>Lophotrochozoa</taxon>
        <taxon>Annelida</taxon>
        <taxon>Polychaeta</taxon>
        <taxon>Polychaeta incertae sedis</taxon>
        <taxon>Dinophilidae</taxon>
        <taxon>Dimorphilus</taxon>
    </lineage>
</organism>
<name>A0A7I8W4T9_9ANNE</name>
<reference evidence="2 3" key="1">
    <citation type="submission" date="2020-08" db="EMBL/GenBank/DDBJ databases">
        <authorList>
            <person name="Hejnol A."/>
        </authorList>
    </citation>
    <scope>NUCLEOTIDE SEQUENCE [LARGE SCALE GENOMIC DNA]</scope>
</reference>
<dbReference type="OrthoDB" id="843225at2759"/>
<dbReference type="EMBL" id="CAJFCJ010000019">
    <property type="protein sequence ID" value="CAD5122916.1"/>
    <property type="molecule type" value="Genomic_DNA"/>
</dbReference>
<sequence length="153" mass="17399">MADDKRIVVIGVDGSVRSEHAFDWYAEHLHKKKNYVIVIHSVEVHNVHPYPSVFVSPEVMQAEFEKEKSKSKKLEEYYTERLKQRNIEGEFVIKNGKPGEAIVALANDMKTEMIVVGTRGHGKLRRTILGSVSDYIVHHAHCAVITVRPDVPL</sequence>
<evidence type="ECO:0000313" key="3">
    <source>
        <dbReference type="Proteomes" id="UP000549394"/>
    </source>
</evidence>
<accession>A0A7I8W4T9</accession>
<gene>
    <name evidence="2" type="ORF">DGYR_LOCUS10657</name>
</gene>
<comment type="caution">
    <text evidence="2">The sequence shown here is derived from an EMBL/GenBank/DDBJ whole genome shotgun (WGS) entry which is preliminary data.</text>
</comment>
<dbReference type="PRINTS" id="PR01438">
    <property type="entry name" value="UNVRSLSTRESS"/>
</dbReference>
<dbReference type="AlphaFoldDB" id="A0A7I8W4T9"/>
<protein>
    <submittedName>
        <fullName evidence="2">DgyrCDS11315</fullName>
    </submittedName>
</protein>
<dbReference type="PANTHER" id="PTHR46989">
    <property type="entry name" value="USP DOMAIN-CONTAINING PROTEIN"/>
    <property type="match status" value="1"/>
</dbReference>
<feature type="domain" description="UspA" evidence="1">
    <location>
        <begin position="6"/>
        <end position="148"/>
    </location>
</feature>
<dbReference type="InterPro" id="IPR006015">
    <property type="entry name" value="Universal_stress_UspA"/>
</dbReference>
<dbReference type="Pfam" id="PF00582">
    <property type="entry name" value="Usp"/>
    <property type="match status" value="1"/>
</dbReference>
<keyword evidence="3" id="KW-1185">Reference proteome</keyword>
<dbReference type="CDD" id="cd23659">
    <property type="entry name" value="USP_At3g01520-like"/>
    <property type="match status" value="1"/>
</dbReference>
<dbReference type="SUPFAM" id="SSF52402">
    <property type="entry name" value="Adenine nucleotide alpha hydrolases-like"/>
    <property type="match status" value="1"/>
</dbReference>
<evidence type="ECO:0000259" key="1">
    <source>
        <dbReference type="Pfam" id="PF00582"/>
    </source>
</evidence>
<dbReference type="Proteomes" id="UP000549394">
    <property type="component" value="Unassembled WGS sequence"/>
</dbReference>
<evidence type="ECO:0000313" key="2">
    <source>
        <dbReference type="EMBL" id="CAD5122916.1"/>
    </source>
</evidence>